<dbReference type="InterPro" id="IPR035906">
    <property type="entry name" value="MetI-like_sf"/>
</dbReference>
<gene>
    <name evidence="10 12" type="primary">ugpE</name>
    <name evidence="12" type="ORF">Q8X39_09660</name>
</gene>
<dbReference type="SUPFAM" id="SSF161098">
    <property type="entry name" value="MetI-like"/>
    <property type="match status" value="1"/>
</dbReference>
<dbReference type="Proteomes" id="UP001235760">
    <property type="component" value="Unassembled WGS sequence"/>
</dbReference>
<reference evidence="12 13" key="1">
    <citation type="submission" date="2023-08" db="EMBL/GenBank/DDBJ databases">
        <authorList>
            <person name="Roldan D.M."/>
            <person name="Menes R.J."/>
        </authorList>
    </citation>
    <scope>NUCLEOTIDE SEQUENCE [LARGE SCALE GENOMIC DNA]</scope>
    <source>
        <strain evidence="12 13">CCM 2812</strain>
    </source>
</reference>
<dbReference type="EMBL" id="JAUZEE010000004">
    <property type="protein sequence ID" value="MDP4300901.1"/>
    <property type="molecule type" value="Genomic_DNA"/>
</dbReference>
<feature type="transmembrane region" description="Helical" evidence="9">
    <location>
        <begin position="144"/>
        <end position="164"/>
    </location>
</feature>
<dbReference type="CDD" id="cd06261">
    <property type="entry name" value="TM_PBP2"/>
    <property type="match status" value="1"/>
</dbReference>
<keyword evidence="6 9" id="KW-0812">Transmembrane</keyword>
<comment type="subunit">
    <text evidence="2 10">The complex is composed of two ATP-binding proteins (UgpC), two transmembrane proteins (UgpA and UgpE) and a solute-binding protein (UgpB).</text>
</comment>
<dbReference type="Gene3D" id="1.10.3720.10">
    <property type="entry name" value="MetI-like"/>
    <property type="match status" value="1"/>
</dbReference>
<comment type="caution">
    <text evidence="12">The sequence shown here is derived from an EMBL/GenBank/DDBJ whole genome shotgun (WGS) entry which is preliminary data.</text>
</comment>
<feature type="transmembrane region" description="Helical" evidence="9">
    <location>
        <begin position="7"/>
        <end position="29"/>
    </location>
</feature>
<evidence type="ECO:0000256" key="10">
    <source>
        <dbReference type="RuleBase" id="RU363056"/>
    </source>
</evidence>
<evidence type="ECO:0000256" key="7">
    <source>
        <dbReference type="ARBA" id="ARBA00022989"/>
    </source>
</evidence>
<keyword evidence="7 9" id="KW-1133">Transmembrane helix</keyword>
<feature type="transmembrane region" description="Helical" evidence="9">
    <location>
        <begin position="114"/>
        <end position="132"/>
    </location>
</feature>
<evidence type="ECO:0000256" key="9">
    <source>
        <dbReference type="RuleBase" id="RU363032"/>
    </source>
</evidence>
<evidence type="ECO:0000259" key="11">
    <source>
        <dbReference type="PROSITE" id="PS50928"/>
    </source>
</evidence>
<name>A0ABT9G340_LEPDI</name>
<comment type="similarity">
    <text evidence="9">Belongs to the binding-protein-dependent transport system permease family.</text>
</comment>
<feature type="transmembrane region" description="Helical" evidence="9">
    <location>
        <begin position="249"/>
        <end position="270"/>
    </location>
</feature>
<evidence type="ECO:0000313" key="13">
    <source>
        <dbReference type="Proteomes" id="UP001235760"/>
    </source>
</evidence>
<accession>A0ABT9G340</accession>
<keyword evidence="8 9" id="KW-0472">Membrane</keyword>
<comment type="function">
    <text evidence="10">Part of the ABC transporter complex UgpBAEC involved in sn-glycerol-3-phosphate (G3P) import. Probably responsible for the translocation of the substrate across the membrane.</text>
</comment>
<dbReference type="InterPro" id="IPR000515">
    <property type="entry name" value="MetI-like"/>
</dbReference>
<proteinExistence type="inferred from homology"/>
<feature type="transmembrane region" description="Helical" evidence="9">
    <location>
        <begin position="80"/>
        <end position="107"/>
    </location>
</feature>
<evidence type="ECO:0000256" key="4">
    <source>
        <dbReference type="ARBA" id="ARBA00022448"/>
    </source>
</evidence>
<dbReference type="PANTHER" id="PTHR43744:SF8">
    <property type="entry name" value="SN-GLYCEROL-3-PHOSPHATE TRANSPORT SYSTEM PERMEASE PROTEIN UGPE"/>
    <property type="match status" value="1"/>
</dbReference>
<evidence type="ECO:0000256" key="1">
    <source>
        <dbReference type="ARBA" id="ARBA00004651"/>
    </source>
</evidence>
<evidence type="ECO:0000313" key="12">
    <source>
        <dbReference type="EMBL" id="MDP4300901.1"/>
    </source>
</evidence>
<keyword evidence="10" id="KW-0997">Cell inner membrane</keyword>
<comment type="subcellular location">
    <subcellularLocation>
        <location evidence="10">Cell inner membrane</location>
        <topology evidence="10">Multi-pass membrane protein</topology>
    </subcellularLocation>
    <subcellularLocation>
        <location evidence="1 9">Cell membrane</location>
        <topology evidence="1 9">Multi-pass membrane protein</topology>
    </subcellularLocation>
</comment>
<dbReference type="Pfam" id="PF00528">
    <property type="entry name" value="BPD_transp_1"/>
    <property type="match status" value="1"/>
</dbReference>
<evidence type="ECO:0000256" key="6">
    <source>
        <dbReference type="ARBA" id="ARBA00022692"/>
    </source>
</evidence>
<evidence type="ECO:0000256" key="8">
    <source>
        <dbReference type="ARBA" id="ARBA00023136"/>
    </source>
</evidence>
<dbReference type="PANTHER" id="PTHR43744">
    <property type="entry name" value="ABC TRANSPORTER PERMEASE PROTEIN MG189-RELATED-RELATED"/>
    <property type="match status" value="1"/>
</dbReference>
<protein>
    <recommendedName>
        <fullName evidence="3 10">sn-glycerol-3-phosphate transport system permease protein UgpE</fullName>
    </recommendedName>
</protein>
<evidence type="ECO:0000256" key="5">
    <source>
        <dbReference type="ARBA" id="ARBA00022475"/>
    </source>
</evidence>
<dbReference type="NCBIfam" id="NF008210">
    <property type="entry name" value="PRK10973.1"/>
    <property type="match status" value="1"/>
</dbReference>
<feature type="domain" description="ABC transmembrane type-1" evidence="11">
    <location>
        <begin position="79"/>
        <end position="270"/>
    </location>
</feature>
<dbReference type="PROSITE" id="PS50928">
    <property type="entry name" value="ABC_TM1"/>
    <property type="match status" value="1"/>
</dbReference>
<keyword evidence="5 10" id="KW-1003">Cell membrane</keyword>
<dbReference type="RefSeq" id="WP_305749454.1">
    <property type="nucleotide sequence ID" value="NZ_JAUZEE010000004.1"/>
</dbReference>
<keyword evidence="13" id="KW-1185">Reference proteome</keyword>
<evidence type="ECO:0000256" key="3">
    <source>
        <dbReference type="ARBA" id="ARBA00020515"/>
    </source>
</evidence>
<evidence type="ECO:0000256" key="2">
    <source>
        <dbReference type="ARBA" id="ARBA00011557"/>
    </source>
</evidence>
<organism evidence="12 13">
    <name type="scientific">Leptothrix discophora</name>
    <dbReference type="NCBI Taxonomy" id="89"/>
    <lineage>
        <taxon>Bacteria</taxon>
        <taxon>Pseudomonadati</taxon>
        <taxon>Pseudomonadota</taxon>
        <taxon>Betaproteobacteria</taxon>
        <taxon>Burkholderiales</taxon>
        <taxon>Sphaerotilaceae</taxon>
        <taxon>Leptothrix</taxon>
    </lineage>
</organism>
<feature type="transmembrane region" description="Helical" evidence="9">
    <location>
        <begin position="193"/>
        <end position="212"/>
    </location>
</feature>
<keyword evidence="4 9" id="KW-0813">Transport</keyword>
<sequence length="283" mass="31021">MVERRPWLDLLAHAVLLLGVLVVAFPVYVTFVASTHTAQEIVQAPMPLLPGGHFIDNYLTALGGTREGTGSKAAVGQMMLVSLVMALGIALGKIAISLLSAFAIVYFRFPLRRLCFWAIFVTLMLPVEVRIAPTYKVVSDLGMLNSYAGLTIPLIASATATFLFRQFFLTVPDELAEAARIDGAGPLCFFRDVLLPLSATSVAALFVIQFIYGWNQYLWPLLVTTDERMYPVVIGIKRMIAGGDAQIEWNIVMATAILAMLPPALVVVLMQKWFVKGLVDTEK</sequence>